<keyword evidence="8" id="KW-1133">Transmembrane helix</keyword>
<keyword evidence="13" id="KW-0325">Glycoprotein</keyword>
<evidence type="ECO:0000256" key="13">
    <source>
        <dbReference type="ARBA" id="ARBA00023180"/>
    </source>
</evidence>
<proteinExistence type="inferred from homology"/>
<dbReference type="InterPro" id="IPR001128">
    <property type="entry name" value="Cyt_P450"/>
</dbReference>
<evidence type="ECO:0000256" key="3">
    <source>
        <dbReference type="ARBA" id="ARBA00005179"/>
    </source>
</evidence>
<evidence type="ECO:0000256" key="15">
    <source>
        <dbReference type="RuleBase" id="RU000461"/>
    </source>
</evidence>
<evidence type="ECO:0000256" key="7">
    <source>
        <dbReference type="ARBA" id="ARBA00022723"/>
    </source>
</evidence>
<dbReference type="InterPro" id="IPR050364">
    <property type="entry name" value="Cytochrome_P450_fung"/>
</dbReference>
<comment type="similarity">
    <text evidence="4 15">Belongs to the cytochrome P450 family.</text>
</comment>
<evidence type="ECO:0000256" key="8">
    <source>
        <dbReference type="ARBA" id="ARBA00022989"/>
    </source>
</evidence>
<dbReference type="Pfam" id="PF00067">
    <property type="entry name" value="p450"/>
    <property type="match status" value="1"/>
</dbReference>
<evidence type="ECO:0000256" key="11">
    <source>
        <dbReference type="ARBA" id="ARBA00023033"/>
    </source>
</evidence>
<dbReference type="EMBL" id="JARKIF010000047">
    <property type="protein sequence ID" value="KAJ7607948.1"/>
    <property type="molecule type" value="Genomic_DNA"/>
</dbReference>
<keyword evidence="11 15" id="KW-0503">Monooxygenase</keyword>
<dbReference type="CDD" id="cd11065">
    <property type="entry name" value="CYP64-like"/>
    <property type="match status" value="1"/>
</dbReference>
<dbReference type="InterPro" id="IPR017972">
    <property type="entry name" value="Cyt_P450_CS"/>
</dbReference>
<gene>
    <name evidence="16" type="ORF">FB45DRAFT_763686</name>
</gene>
<dbReference type="AlphaFoldDB" id="A0AAD7B1Q1"/>
<keyword evidence="17" id="KW-1185">Reference proteome</keyword>
<dbReference type="Gene3D" id="1.10.630.10">
    <property type="entry name" value="Cytochrome P450"/>
    <property type="match status" value="1"/>
</dbReference>
<dbReference type="PRINTS" id="PR00463">
    <property type="entry name" value="EP450I"/>
</dbReference>
<name>A0AAD7B1Q1_9AGAR</name>
<evidence type="ECO:0000313" key="16">
    <source>
        <dbReference type="EMBL" id="KAJ7607948.1"/>
    </source>
</evidence>
<evidence type="ECO:0000256" key="4">
    <source>
        <dbReference type="ARBA" id="ARBA00010617"/>
    </source>
</evidence>
<dbReference type="InterPro" id="IPR036396">
    <property type="entry name" value="Cyt_P450_sf"/>
</dbReference>
<dbReference type="PRINTS" id="PR00385">
    <property type="entry name" value="P450"/>
</dbReference>
<reference evidence="16" key="1">
    <citation type="submission" date="2023-03" db="EMBL/GenBank/DDBJ databases">
        <title>Massive genome expansion in bonnet fungi (Mycena s.s.) driven by repeated elements and novel gene families across ecological guilds.</title>
        <authorList>
            <consortium name="Lawrence Berkeley National Laboratory"/>
            <person name="Harder C.B."/>
            <person name="Miyauchi S."/>
            <person name="Viragh M."/>
            <person name="Kuo A."/>
            <person name="Thoen E."/>
            <person name="Andreopoulos B."/>
            <person name="Lu D."/>
            <person name="Skrede I."/>
            <person name="Drula E."/>
            <person name="Henrissat B."/>
            <person name="Morin E."/>
            <person name="Kohler A."/>
            <person name="Barry K."/>
            <person name="LaButti K."/>
            <person name="Morin E."/>
            <person name="Salamov A."/>
            <person name="Lipzen A."/>
            <person name="Mereny Z."/>
            <person name="Hegedus B."/>
            <person name="Baldrian P."/>
            <person name="Stursova M."/>
            <person name="Weitz H."/>
            <person name="Taylor A."/>
            <person name="Grigoriev I.V."/>
            <person name="Nagy L.G."/>
            <person name="Martin F."/>
            <person name="Kauserud H."/>
        </authorList>
    </citation>
    <scope>NUCLEOTIDE SEQUENCE</scope>
    <source>
        <strain evidence="16">9284</strain>
    </source>
</reference>
<evidence type="ECO:0000256" key="9">
    <source>
        <dbReference type="ARBA" id="ARBA00023002"/>
    </source>
</evidence>
<dbReference type="Proteomes" id="UP001221142">
    <property type="component" value="Unassembled WGS sequence"/>
</dbReference>
<dbReference type="PANTHER" id="PTHR46300">
    <property type="entry name" value="P450, PUTATIVE (EUROFUNG)-RELATED-RELATED"/>
    <property type="match status" value="1"/>
</dbReference>
<comment type="subcellular location">
    <subcellularLocation>
        <location evidence="2">Membrane</location>
        <topology evidence="2">Single-pass membrane protein</topology>
    </subcellularLocation>
</comment>
<evidence type="ECO:0000256" key="6">
    <source>
        <dbReference type="ARBA" id="ARBA00022692"/>
    </source>
</evidence>
<comment type="pathway">
    <text evidence="3">Secondary metabolite biosynthesis.</text>
</comment>
<dbReference type="InterPro" id="IPR002401">
    <property type="entry name" value="Cyt_P450_E_grp-I"/>
</dbReference>
<dbReference type="GO" id="GO:0005506">
    <property type="term" value="F:iron ion binding"/>
    <property type="evidence" value="ECO:0007669"/>
    <property type="project" value="InterPro"/>
</dbReference>
<evidence type="ECO:0000256" key="5">
    <source>
        <dbReference type="ARBA" id="ARBA00022617"/>
    </source>
</evidence>
<keyword evidence="6" id="KW-0812">Transmembrane</keyword>
<protein>
    <submittedName>
        <fullName evidence="16">Cytochrome P450</fullName>
    </submittedName>
</protein>
<comment type="caution">
    <text evidence="16">The sequence shown here is derived from an EMBL/GenBank/DDBJ whole genome shotgun (WGS) entry which is preliminary data.</text>
</comment>
<keyword evidence="9 15" id="KW-0560">Oxidoreductase</keyword>
<keyword evidence="12" id="KW-0472">Membrane</keyword>
<keyword evidence="10 14" id="KW-0408">Iron</keyword>
<accession>A0AAD7B1Q1</accession>
<evidence type="ECO:0000256" key="10">
    <source>
        <dbReference type="ARBA" id="ARBA00023004"/>
    </source>
</evidence>
<keyword evidence="5 14" id="KW-0349">Heme</keyword>
<evidence type="ECO:0000256" key="14">
    <source>
        <dbReference type="PIRSR" id="PIRSR602401-1"/>
    </source>
</evidence>
<evidence type="ECO:0000256" key="12">
    <source>
        <dbReference type="ARBA" id="ARBA00023136"/>
    </source>
</evidence>
<organism evidence="16 17">
    <name type="scientific">Roridomyces roridus</name>
    <dbReference type="NCBI Taxonomy" id="1738132"/>
    <lineage>
        <taxon>Eukaryota</taxon>
        <taxon>Fungi</taxon>
        <taxon>Dikarya</taxon>
        <taxon>Basidiomycota</taxon>
        <taxon>Agaricomycotina</taxon>
        <taxon>Agaricomycetes</taxon>
        <taxon>Agaricomycetidae</taxon>
        <taxon>Agaricales</taxon>
        <taxon>Marasmiineae</taxon>
        <taxon>Mycenaceae</taxon>
        <taxon>Roridomyces</taxon>
    </lineage>
</organism>
<sequence>MEFESNNSYYTPLGDGPSTVPNNSFITYAALGAATLAALYLSFKLLDRRSLVDKEGNNIPAGPKGFPILGSFFSLTQYPEVTLDQWAKKFGDLYSLWLGNQLFVIVSSPEIVKDLIVTNGAVFSSRKEMYVKSQTVFVGRGITATPYNDRWRKHRRIASTWLNQRAVDSYTNILDSEATVLIKAMYQESRGGQVPINPQPHAGRASLNNMLSIVFGTRTGSIYHPLVGQALKISREFMNVTGPMSNLVDFVPFLQNLPNPMRQRGEKLHQKLVDTYGGMIKDIDSRMQMGEGVPDCLAKTMIESKNEEEMDDLDMAILASAFMIGGVETTAAIMQWFSALIPAYPEIQKRAHEELDRVVGRDRMPTVDDEKNLPFCHAIVKEVERCHNPFWLGTPHVASDDFTYKGNFIPKGTVVVLNTFTMHHDPTRHANPDKFDPERYIRDNLTSAESANLADPYERDHWMFGAGRRICPGMIVAEREIWLTISRMLWAFTMEALPNEPIDLKEYDGLSGRSPVPFRVNLIPRDNKVAQVLALEEAPA</sequence>
<evidence type="ECO:0000313" key="17">
    <source>
        <dbReference type="Proteomes" id="UP001221142"/>
    </source>
</evidence>
<evidence type="ECO:0000256" key="1">
    <source>
        <dbReference type="ARBA" id="ARBA00001971"/>
    </source>
</evidence>
<comment type="cofactor">
    <cofactor evidence="1 14">
        <name>heme</name>
        <dbReference type="ChEBI" id="CHEBI:30413"/>
    </cofactor>
</comment>
<dbReference type="GO" id="GO:0016020">
    <property type="term" value="C:membrane"/>
    <property type="evidence" value="ECO:0007669"/>
    <property type="project" value="UniProtKB-SubCell"/>
</dbReference>
<dbReference type="GO" id="GO:0020037">
    <property type="term" value="F:heme binding"/>
    <property type="evidence" value="ECO:0007669"/>
    <property type="project" value="InterPro"/>
</dbReference>
<feature type="binding site" description="axial binding residue" evidence="14">
    <location>
        <position position="471"/>
    </location>
    <ligand>
        <name>heme</name>
        <dbReference type="ChEBI" id="CHEBI:30413"/>
    </ligand>
    <ligandPart>
        <name>Fe</name>
        <dbReference type="ChEBI" id="CHEBI:18248"/>
    </ligandPart>
</feature>
<dbReference type="SUPFAM" id="SSF48264">
    <property type="entry name" value="Cytochrome P450"/>
    <property type="match status" value="1"/>
</dbReference>
<dbReference type="GO" id="GO:0004497">
    <property type="term" value="F:monooxygenase activity"/>
    <property type="evidence" value="ECO:0007669"/>
    <property type="project" value="UniProtKB-KW"/>
</dbReference>
<dbReference type="PANTHER" id="PTHR46300:SF2">
    <property type="entry name" value="CYTOCHROME P450 MONOOXYGENASE ALNH-RELATED"/>
    <property type="match status" value="1"/>
</dbReference>
<dbReference type="PROSITE" id="PS00086">
    <property type="entry name" value="CYTOCHROME_P450"/>
    <property type="match status" value="1"/>
</dbReference>
<keyword evidence="7 14" id="KW-0479">Metal-binding</keyword>
<evidence type="ECO:0000256" key="2">
    <source>
        <dbReference type="ARBA" id="ARBA00004167"/>
    </source>
</evidence>
<dbReference type="GO" id="GO:0016705">
    <property type="term" value="F:oxidoreductase activity, acting on paired donors, with incorporation or reduction of molecular oxygen"/>
    <property type="evidence" value="ECO:0007669"/>
    <property type="project" value="InterPro"/>
</dbReference>